<evidence type="ECO:0000313" key="11">
    <source>
        <dbReference type="EMBL" id="PMD25608.1"/>
    </source>
</evidence>
<dbReference type="Proteomes" id="UP000235672">
    <property type="component" value="Unassembled WGS sequence"/>
</dbReference>
<keyword evidence="11" id="KW-0396">Initiation factor</keyword>
<evidence type="ECO:0000256" key="2">
    <source>
        <dbReference type="ARBA" id="ARBA00005422"/>
    </source>
</evidence>
<evidence type="ECO:0000256" key="8">
    <source>
        <dbReference type="ARBA" id="ARBA00060093"/>
    </source>
</evidence>
<dbReference type="PROSITE" id="PS50296">
    <property type="entry name" value="SUI1"/>
    <property type="match status" value="1"/>
</dbReference>
<dbReference type="Pfam" id="PF01253">
    <property type="entry name" value="SUI1"/>
    <property type="match status" value="1"/>
</dbReference>
<dbReference type="Gene3D" id="3.30.780.10">
    <property type="entry name" value="SUI1-like domain"/>
    <property type="match status" value="1"/>
</dbReference>
<dbReference type="SUPFAM" id="SSF55159">
    <property type="entry name" value="eIF1-like"/>
    <property type="match status" value="1"/>
</dbReference>
<dbReference type="EMBL" id="KZ613469">
    <property type="protein sequence ID" value="PMD25608.1"/>
    <property type="molecule type" value="Genomic_DNA"/>
</dbReference>
<evidence type="ECO:0000313" key="12">
    <source>
        <dbReference type="Proteomes" id="UP000235672"/>
    </source>
</evidence>
<dbReference type="GO" id="GO:0006417">
    <property type="term" value="P:regulation of translation"/>
    <property type="evidence" value="ECO:0007669"/>
    <property type="project" value="UniProtKB-KW"/>
</dbReference>
<protein>
    <submittedName>
        <fullName evidence="11">Translation initiation factor SU</fullName>
    </submittedName>
</protein>
<dbReference type="PANTHER" id="PTHR28038">
    <property type="entry name" value="ADL329WP"/>
    <property type="match status" value="1"/>
</dbReference>
<evidence type="ECO:0000256" key="3">
    <source>
        <dbReference type="ARBA" id="ARBA00022692"/>
    </source>
</evidence>
<evidence type="ECO:0000256" key="1">
    <source>
        <dbReference type="ARBA" id="ARBA00004370"/>
    </source>
</evidence>
<dbReference type="STRING" id="1745343.A0A2J6QH82"/>
<reference evidence="11 12" key="1">
    <citation type="submission" date="2016-05" db="EMBL/GenBank/DDBJ databases">
        <title>A degradative enzymes factory behind the ericoid mycorrhizal symbiosis.</title>
        <authorList>
            <consortium name="DOE Joint Genome Institute"/>
            <person name="Martino E."/>
            <person name="Morin E."/>
            <person name="Grelet G."/>
            <person name="Kuo A."/>
            <person name="Kohler A."/>
            <person name="Daghino S."/>
            <person name="Barry K."/>
            <person name="Choi C."/>
            <person name="Cichocki N."/>
            <person name="Clum A."/>
            <person name="Copeland A."/>
            <person name="Hainaut M."/>
            <person name="Haridas S."/>
            <person name="Labutti K."/>
            <person name="Lindquist E."/>
            <person name="Lipzen A."/>
            <person name="Khouja H.-R."/>
            <person name="Murat C."/>
            <person name="Ohm R."/>
            <person name="Olson A."/>
            <person name="Spatafora J."/>
            <person name="Veneault-Fourrey C."/>
            <person name="Henrissat B."/>
            <person name="Grigoriev I."/>
            <person name="Martin F."/>
            <person name="Perotto S."/>
        </authorList>
    </citation>
    <scope>NUCLEOTIDE SEQUENCE [LARGE SCALE GENOMIC DNA]</scope>
    <source>
        <strain evidence="11 12">UAMH 7357</strain>
    </source>
</reference>
<keyword evidence="12" id="KW-1185">Reference proteome</keyword>
<keyword evidence="5" id="KW-0648">Protein biosynthesis</keyword>
<comment type="similarity">
    <text evidence="2">Belongs to the SUI1 family.</text>
</comment>
<dbReference type="InterPro" id="IPR005351">
    <property type="entry name" value="ASTER"/>
</dbReference>
<dbReference type="CDD" id="cd11566">
    <property type="entry name" value="eIF1_SUI1"/>
    <property type="match status" value="1"/>
</dbReference>
<comment type="subcellular location">
    <subcellularLocation>
        <location evidence="1">Membrane</location>
    </subcellularLocation>
</comment>
<keyword evidence="6 9" id="KW-1133">Transmembrane helix</keyword>
<name>A0A2J6QH82_9HELO</name>
<dbReference type="GO" id="GO:0045048">
    <property type="term" value="P:protein insertion into ER membrane"/>
    <property type="evidence" value="ECO:0007669"/>
    <property type="project" value="InterPro"/>
</dbReference>
<keyword evidence="7 9" id="KW-0472">Membrane</keyword>
<evidence type="ECO:0000256" key="9">
    <source>
        <dbReference type="SAM" id="Phobius"/>
    </source>
</evidence>
<gene>
    <name evidence="11" type="ORF">NA56DRAFT_698668</name>
</gene>
<dbReference type="AlphaFoldDB" id="A0A2J6QH82"/>
<evidence type="ECO:0000256" key="7">
    <source>
        <dbReference type="ARBA" id="ARBA00023136"/>
    </source>
</evidence>
<feature type="transmembrane region" description="Helical" evidence="9">
    <location>
        <begin position="75"/>
        <end position="95"/>
    </location>
</feature>
<comment type="function">
    <text evidence="8">Additional factor that functions in concert with eIF-2 and the initiator tRNA in directing the ribosome to the proper start site of translation.</text>
</comment>
<dbReference type="OrthoDB" id="10248435at2759"/>
<dbReference type="FunFam" id="3.30.780.10:FF:000005">
    <property type="entry name" value="Sui1 translation initiation factor"/>
    <property type="match status" value="1"/>
</dbReference>
<keyword evidence="4" id="KW-0810">Translation regulation</keyword>
<dbReference type="InterPro" id="IPR001950">
    <property type="entry name" value="SUI1"/>
</dbReference>
<dbReference type="GO" id="GO:0003743">
    <property type="term" value="F:translation initiation factor activity"/>
    <property type="evidence" value="ECO:0007669"/>
    <property type="project" value="UniProtKB-KW"/>
</dbReference>
<evidence type="ECO:0000256" key="4">
    <source>
        <dbReference type="ARBA" id="ARBA00022845"/>
    </source>
</evidence>
<keyword evidence="3 9" id="KW-0812">Transmembrane</keyword>
<dbReference type="GO" id="GO:0044183">
    <property type="term" value="F:protein folding chaperone"/>
    <property type="evidence" value="ECO:0007669"/>
    <property type="project" value="InterPro"/>
</dbReference>
<dbReference type="InterPro" id="IPR036877">
    <property type="entry name" value="SUI1_dom_sf"/>
</dbReference>
<evidence type="ECO:0000256" key="6">
    <source>
        <dbReference type="ARBA" id="ARBA00022989"/>
    </source>
</evidence>
<dbReference type="PANTHER" id="PTHR28038:SF1">
    <property type="entry name" value="ADL329WP"/>
    <property type="match status" value="1"/>
</dbReference>
<accession>A0A2J6QH82</accession>
<dbReference type="Pfam" id="PF03669">
    <property type="entry name" value="ASTER"/>
    <property type="match status" value="1"/>
</dbReference>
<dbReference type="NCBIfam" id="TIGR01160">
    <property type="entry name" value="SUI1_MOF2"/>
    <property type="match status" value="1"/>
</dbReference>
<organism evidence="11 12">
    <name type="scientific">Hyaloscypha hepaticicola</name>
    <dbReference type="NCBI Taxonomy" id="2082293"/>
    <lineage>
        <taxon>Eukaryota</taxon>
        <taxon>Fungi</taxon>
        <taxon>Dikarya</taxon>
        <taxon>Ascomycota</taxon>
        <taxon>Pezizomycotina</taxon>
        <taxon>Leotiomycetes</taxon>
        <taxon>Helotiales</taxon>
        <taxon>Hyaloscyphaceae</taxon>
        <taxon>Hyaloscypha</taxon>
    </lineage>
</organism>
<dbReference type="GO" id="GO:0005789">
    <property type="term" value="C:endoplasmic reticulum membrane"/>
    <property type="evidence" value="ECO:0007669"/>
    <property type="project" value="InterPro"/>
</dbReference>
<dbReference type="InterPro" id="IPR005874">
    <property type="entry name" value="SUI1_euk"/>
</dbReference>
<proteinExistence type="inferred from homology"/>
<evidence type="ECO:0000259" key="10">
    <source>
        <dbReference type="PROSITE" id="PS50296"/>
    </source>
</evidence>
<feature type="domain" description="SUI1" evidence="10">
    <location>
        <begin position="236"/>
        <end position="306"/>
    </location>
</feature>
<sequence length="321" mass="35665">MSTKKDMRRADLIIPYQLPAAKEAPSDISGTLGSTLPMAAMFTRNKFIGWASVVLSIQNWLGESAEAKKSSSQPAYFSVGMAFMALVVTYLPMFLPPPVIPGQRTGTETPAAAVAVIMIDTERNGKLHYAEKAPRLKFLKRGWGGFLAKPDYRYPTMIDPSCMRIPVPSPFYNTNKPASDTATILRSIHPALIPTTPAPRDPGTLEFMSIENLKTFDPFAEADEDTGETKQSQNYIHIRIQQRNGRKTLTTVQGLPKKFDQKKILKVIKKKFACNGTIVVDSEMGEVIQLQGDQRKDVQEFLTDKKEGLELDAKTIKVHGF</sequence>
<evidence type="ECO:0000256" key="5">
    <source>
        <dbReference type="ARBA" id="ARBA00022917"/>
    </source>
</evidence>